<dbReference type="STRING" id="1071381.G8BT35"/>
<dbReference type="Gene3D" id="3.40.50.300">
    <property type="entry name" value="P-loop containing nucleotide triphosphate hydrolases"/>
    <property type="match status" value="1"/>
</dbReference>
<comment type="similarity">
    <text evidence="6">Belongs to the uridine kinase family.</text>
</comment>
<evidence type="ECO:0000256" key="3">
    <source>
        <dbReference type="ARBA" id="ARBA00022679"/>
    </source>
</evidence>
<dbReference type="GO" id="GO:0004849">
    <property type="term" value="F:uridine kinase activity"/>
    <property type="evidence" value="ECO:0007669"/>
    <property type="project" value="UniProtKB-EC"/>
</dbReference>
<comment type="catalytic activity">
    <reaction evidence="6">
        <text>cytidine + ATP = CMP + ADP + H(+)</text>
        <dbReference type="Rhea" id="RHEA:24674"/>
        <dbReference type="ChEBI" id="CHEBI:15378"/>
        <dbReference type="ChEBI" id="CHEBI:17562"/>
        <dbReference type="ChEBI" id="CHEBI:30616"/>
        <dbReference type="ChEBI" id="CHEBI:60377"/>
        <dbReference type="ChEBI" id="CHEBI:456216"/>
        <dbReference type="EC" id="2.7.1.48"/>
    </reaction>
</comment>
<dbReference type="FunFam" id="3.40.50.300:FF:000339">
    <property type="entry name" value="Uridine kinase"/>
    <property type="match status" value="1"/>
</dbReference>
<dbReference type="GO" id="GO:0043771">
    <property type="term" value="F:cytidine kinase activity"/>
    <property type="evidence" value="ECO:0007669"/>
    <property type="project" value="RHEA"/>
</dbReference>
<dbReference type="CDD" id="cd02023">
    <property type="entry name" value="UMPK"/>
    <property type="match status" value="1"/>
</dbReference>
<dbReference type="EC" id="2.7.1.48" evidence="6"/>
<feature type="domain" description="Phosphoribosyltransferase" evidence="8">
    <location>
        <begin position="284"/>
        <end position="466"/>
    </location>
</feature>
<name>G8BT35_TETPH</name>
<evidence type="ECO:0000256" key="6">
    <source>
        <dbReference type="RuleBase" id="RU003825"/>
    </source>
</evidence>
<dbReference type="KEGG" id="tpf:TPHA_0D03710"/>
<dbReference type="InterPro" id="IPR000764">
    <property type="entry name" value="Uridine_kinase-like"/>
</dbReference>
<dbReference type="eggNOG" id="KOG4203">
    <property type="taxonomic scope" value="Eukaryota"/>
</dbReference>
<keyword evidence="6" id="KW-0067">ATP-binding</keyword>
<dbReference type="GeneID" id="11534582"/>
<dbReference type="Proteomes" id="UP000005666">
    <property type="component" value="Chromosome 4"/>
</dbReference>
<dbReference type="EMBL" id="HE612859">
    <property type="protein sequence ID" value="CCE63006.1"/>
    <property type="molecule type" value="Genomic_DNA"/>
</dbReference>
<dbReference type="RefSeq" id="XP_003685440.1">
    <property type="nucleotide sequence ID" value="XM_003685392.1"/>
</dbReference>
<dbReference type="InterPro" id="IPR006083">
    <property type="entry name" value="PRK/URK"/>
</dbReference>
<keyword evidence="4 6" id="KW-0547">Nucleotide-binding</keyword>
<dbReference type="Gene3D" id="3.40.50.2020">
    <property type="match status" value="1"/>
</dbReference>
<evidence type="ECO:0000259" key="8">
    <source>
        <dbReference type="Pfam" id="PF14681"/>
    </source>
</evidence>
<keyword evidence="10" id="KW-1185">Reference proteome</keyword>
<dbReference type="InterPro" id="IPR000836">
    <property type="entry name" value="PRTase_dom"/>
</dbReference>
<keyword evidence="5 6" id="KW-0418">Kinase</keyword>
<evidence type="ECO:0000259" key="7">
    <source>
        <dbReference type="Pfam" id="PF00485"/>
    </source>
</evidence>
<dbReference type="SUPFAM" id="SSF52540">
    <property type="entry name" value="P-loop containing nucleoside triphosphate hydrolases"/>
    <property type="match status" value="1"/>
</dbReference>
<dbReference type="InterPro" id="IPR029057">
    <property type="entry name" value="PRTase-like"/>
</dbReference>
<comment type="pathway">
    <text evidence="2 6">Pyrimidine metabolism; CTP biosynthesis via salvage pathway; CTP from cytidine: step 1/3.</text>
</comment>
<evidence type="ECO:0000313" key="9">
    <source>
        <dbReference type="EMBL" id="CCE63006.1"/>
    </source>
</evidence>
<dbReference type="PANTHER" id="PTHR10285">
    <property type="entry name" value="URIDINE KINASE"/>
    <property type="match status" value="1"/>
</dbReference>
<evidence type="ECO:0000256" key="4">
    <source>
        <dbReference type="ARBA" id="ARBA00022741"/>
    </source>
</evidence>
<evidence type="ECO:0000256" key="2">
    <source>
        <dbReference type="ARBA" id="ARBA00004784"/>
    </source>
</evidence>
<protein>
    <recommendedName>
        <fullName evidence="6">Uridine kinase</fullName>
        <ecNumber evidence="6">2.7.1.48</ecNumber>
    </recommendedName>
</protein>
<comment type="pathway">
    <text evidence="1 6">Pyrimidine metabolism; UMP biosynthesis via salvage pathway; UMP from uridine: step 1/1.</text>
</comment>
<comment type="catalytic activity">
    <reaction evidence="6">
        <text>uridine + ATP = UMP + ADP + H(+)</text>
        <dbReference type="Rhea" id="RHEA:16825"/>
        <dbReference type="ChEBI" id="CHEBI:15378"/>
        <dbReference type="ChEBI" id="CHEBI:16704"/>
        <dbReference type="ChEBI" id="CHEBI:30616"/>
        <dbReference type="ChEBI" id="CHEBI:57865"/>
        <dbReference type="ChEBI" id="CHEBI:456216"/>
        <dbReference type="EC" id="2.7.1.48"/>
    </reaction>
</comment>
<evidence type="ECO:0000256" key="5">
    <source>
        <dbReference type="ARBA" id="ARBA00022777"/>
    </source>
</evidence>
<dbReference type="Pfam" id="PF14681">
    <property type="entry name" value="UPRTase"/>
    <property type="match status" value="1"/>
</dbReference>
<dbReference type="OMA" id="EPQLHCE"/>
<dbReference type="SUPFAM" id="SSF53271">
    <property type="entry name" value="PRTase-like"/>
    <property type="match status" value="1"/>
</dbReference>
<dbReference type="UniPathway" id="UPA00574">
    <property type="reaction ID" value="UER00637"/>
</dbReference>
<reference evidence="9 10" key="1">
    <citation type="journal article" date="2011" name="Proc. Natl. Acad. Sci. U.S.A.">
        <title>Evolutionary erosion of yeast sex chromosomes by mating-type switching accidents.</title>
        <authorList>
            <person name="Gordon J.L."/>
            <person name="Armisen D."/>
            <person name="Proux-Wera E."/>
            <person name="Oheigeartaigh S.S."/>
            <person name="Byrne K.P."/>
            <person name="Wolfe K.H."/>
        </authorList>
    </citation>
    <scope>NUCLEOTIDE SEQUENCE [LARGE SCALE GENOMIC DNA]</scope>
    <source>
        <strain evidence="10">ATCC 24235 / CBS 4417 / NBRC 1672 / NRRL Y-8282 / UCD 70-5</strain>
    </source>
</reference>
<dbReference type="NCBIfam" id="NF004018">
    <property type="entry name" value="PRK05480.1"/>
    <property type="match status" value="1"/>
</dbReference>
<evidence type="ECO:0000313" key="10">
    <source>
        <dbReference type="Proteomes" id="UP000005666"/>
    </source>
</evidence>
<dbReference type="UniPathway" id="UPA00579">
    <property type="reaction ID" value="UER00640"/>
</dbReference>
<dbReference type="OrthoDB" id="738517at2759"/>
<feature type="domain" description="Phosphoribulokinase/uridine kinase" evidence="7">
    <location>
        <begin position="48"/>
        <end position="237"/>
    </location>
</feature>
<dbReference type="NCBIfam" id="TIGR00235">
    <property type="entry name" value="udk"/>
    <property type="match status" value="1"/>
</dbReference>
<accession>G8BT35</accession>
<sequence>MPLVDYISNEEAELMRVANASSQRRRSSVVSMESGKTKYMPPWTTPYIIGIGGTSGSGKTSVASKLVSEIDVPWTVLISLDNFYKPLDKAQRKRAFENNYDFDEPEAVDLDLAYRCILALKEGKKTEIPVYSFVHHNRVPDKNITIYGASVIVIEGIYALYDKRLLDLMDLKIYVDADLDICLARRLSRDIITRGRDLSGCIQQWERFVKPDADKYVKPTMKNANAIIPSMADNQVAIKLLINHIKSKLKLKSEEHVEKLLKLGGLESKDSKPLSYYKNIFQIPATNQVKALRTMLLDKNLSRDDFVFYFDRVATILLSSALNNINIQSRVTIETPEGHHEKNMIRCDFDSVIAVNIIRSGDCFMSSLKNTIPSIAIGKLLIQSDSQTGEPQLHAEFLPPNIHLCNSVLLMEAHVITGANAIMAIQVLLDNDISLKNIKLVVYMATEVGIRRILNAFGSSIQIYVNFIISNEKIKSGNHNWAVTKFIDTKYFGCN</sequence>
<dbReference type="GO" id="GO:0044211">
    <property type="term" value="P:CTP salvage"/>
    <property type="evidence" value="ECO:0007669"/>
    <property type="project" value="UniProtKB-UniPathway"/>
</dbReference>
<dbReference type="AlphaFoldDB" id="G8BT35"/>
<dbReference type="GO" id="GO:0005524">
    <property type="term" value="F:ATP binding"/>
    <property type="evidence" value="ECO:0007669"/>
    <property type="project" value="UniProtKB-KW"/>
</dbReference>
<dbReference type="Pfam" id="PF00485">
    <property type="entry name" value="PRK"/>
    <property type="match status" value="1"/>
</dbReference>
<dbReference type="PRINTS" id="PR00988">
    <property type="entry name" value="URIDINKINASE"/>
</dbReference>
<keyword evidence="3 6" id="KW-0808">Transferase</keyword>
<evidence type="ECO:0000256" key="1">
    <source>
        <dbReference type="ARBA" id="ARBA00004690"/>
    </source>
</evidence>
<dbReference type="InterPro" id="IPR027417">
    <property type="entry name" value="P-loop_NTPase"/>
</dbReference>
<dbReference type="HOGENOM" id="CLU_021278_0_2_1"/>
<proteinExistence type="inferred from homology"/>
<gene>
    <name evidence="9" type="primary">TPHA0D03710</name>
    <name evidence="9" type="ordered locus">TPHA_0D03710</name>
</gene>
<organism evidence="9 10">
    <name type="scientific">Tetrapisispora phaffii (strain ATCC 24235 / CBS 4417 / NBRC 1672 / NRRL Y-8282 / UCD 70-5)</name>
    <name type="common">Yeast</name>
    <name type="synonym">Fabospora phaffii</name>
    <dbReference type="NCBI Taxonomy" id="1071381"/>
    <lineage>
        <taxon>Eukaryota</taxon>
        <taxon>Fungi</taxon>
        <taxon>Dikarya</taxon>
        <taxon>Ascomycota</taxon>
        <taxon>Saccharomycotina</taxon>
        <taxon>Saccharomycetes</taxon>
        <taxon>Saccharomycetales</taxon>
        <taxon>Saccharomycetaceae</taxon>
        <taxon>Tetrapisispora</taxon>
    </lineage>
</organism>
<dbReference type="GO" id="GO:0044206">
    <property type="term" value="P:UMP salvage"/>
    <property type="evidence" value="ECO:0007669"/>
    <property type="project" value="UniProtKB-UniPathway"/>
</dbReference>